<keyword evidence="2" id="KW-0282">Flagellum</keyword>
<comment type="caution">
    <text evidence="2">The sequence shown here is derived from an EMBL/GenBank/DDBJ whole genome shotgun (WGS) entry which is preliminary data.</text>
</comment>
<evidence type="ECO:0000313" key="3">
    <source>
        <dbReference type="Proteomes" id="UP000480350"/>
    </source>
</evidence>
<accession>A0A7C9IGS2</accession>
<evidence type="ECO:0000313" key="2">
    <source>
        <dbReference type="EMBL" id="MXQ08187.1"/>
    </source>
</evidence>
<feature type="domain" description="Flagellar protein FlgJ N-terminal" evidence="1">
    <location>
        <begin position="37"/>
        <end position="84"/>
    </location>
</feature>
<name>A0A7C9IGS2_9RHOB</name>
<dbReference type="EMBL" id="WUPT01000002">
    <property type="protein sequence ID" value="MXQ08187.1"/>
    <property type="molecule type" value="Genomic_DNA"/>
</dbReference>
<sequence length="93" mass="9714">MISETPPLGTANSARPRDPELWAAATALEATFLSEMMKAAKIGAPRGEFGGGIGEEQFSTLLVDEYARGIAGRAGTGLSEAIYRSLVADEAAR</sequence>
<reference evidence="2 3" key="1">
    <citation type="submission" date="2019-12" db="EMBL/GenBank/DDBJ databases">
        <authorList>
            <person name="Lee S.D."/>
        </authorList>
    </citation>
    <scope>NUCLEOTIDE SEQUENCE [LARGE SCALE GENOMIC DNA]</scope>
    <source>
        <strain evidence="2 3">GH1-50</strain>
    </source>
</reference>
<dbReference type="AlphaFoldDB" id="A0A7C9IGS2"/>
<proteinExistence type="predicted"/>
<protein>
    <submittedName>
        <fullName evidence="2">Flagellar biosynthesis protein FlgJ</fullName>
    </submittedName>
</protein>
<keyword evidence="2" id="KW-0969">Cilium</keyword>
<keyword evidence="3" id="KW-1185">Reference proteome</keyword>
<reference evidence="2 3" key="2">
    <citation type="submission" date="2020-03" db="EMBL/GenBank/DDBJ databases">
        <title>Kangsaoukella pontilimi gen. nov., sp. nov., a new member of the family Rhodobacteraceae isolated from a tidal mudflat.</title>
        <authorList>
            <person name="Kim I.S."/>
        </authorList>
    </citation>
    <scope>NUCLEOTIDE SEQUENCE [LARGE SCALE GENOMIC DNA]</scope>
    <source>
        <strain evidence="2 3">GH1-50</strain>
    </source>
</reference>
<organism evidence="2 3">
    <name type="scientific">Kangsaoukella pontilimi</name>
    <dbReference type="NCBI Taxonomy" id="2691042"/>
    <lineage>
        <taxon>Bacteria</taxon>
        <taxon>Pseudomonadati</taxon>
        <taxon>Pseudomonadota</taxon>
        <taxon>Alphaproteobacteria</taxon>
        <taxon>Rhodobacterales</taxon>
        <taxon>Paracoccaceae</taxon>
        <taxon>Kangsaoukella</taxon>
    </lineage>
</organism>
<dbReference type="RefSeq" id="WP_160764128.1">
    <property type="nucleotide sequence ID" value="NZ_WUPT01000002.1"/>
</dbReference>
<dbReference type="Proteomes" id="UP000480350">
    <property type="component" value="Unassembled WGS sequence"/>
</dbReference>
<gene>
    <name evidence="2" type="ORF">GQ651_10065</name>
</gene>
<dbReference type="Pfam" id="PF10135">
    <property type="entry name" value="Rod-binding"/>
    <property type="match status" value="1"/>
</dbReference>
<dbReference type="InterPro" id="IPR019301">
    <property type="entry name" value="Flagellar_prot_FlgJ_N"/>
</dbReference>
<keyword evidence="2" id="KW-0966">Cell projection</keyword>
<evidence type="ECO:0000259" key="1">
    <source>
        <dbReference type="Pfam" id="PF10135"/>
    </source>
</evidence>